<dbReference type="CDD" id="cd00431">
    <property type="entry name" value="cysteine_hydrolases"/>
    <property type="match status" value="1"/>
</dbReference>
<name>A0A1R3J8Y4_9ROSI</name>
<dbReference type="PANTHER" id="PTHR47044">
    <property type="entry name" value="OS02G0276400 PROTEIN"/>
    <property type="match status" value="1"/>
</dbReference>
<comment type="similarity">
    <text evidence="1">Belongs to the isochorismatase family.</text>
</comment>
<feature type="domain" description="Isochorismatase-like" evidence="2">
    <location>
        <begin position="8"/>
        <end position="168"/>
    </location>
</feature>
<sequence>MANKWKQTALLVIDMQKEFILDDRSPLVKGGKAILSNVIKAVEIARQRGILVIWVVREHDYFGRDLELFRRRTFTPGGPVTKGNEGAKMVDGLEIKEEDYKLVKTRFSAFFDTNLHTFLQGVQTPNCIRQTVFDAVSHDYHSVTVISDATAAATTDVHEANLFDMRNIEVATPTLAEWAAETNIAC</sequence>
<accession>A0A1R3J8Y4</accession>
<keyword evidence="4" id="KW-1185">Reference proteome</keyword>
<dbReference type="AlphaFoldDB" id="A0A1R3J8Y4"/>
<reference evidence="4" key="1">
    <citation type="submission" date="2013-09" db="EMBL/GenBank/DDBJ databases">
        <title>Corchorus olitorius genome sequencing.</title>
        <authorList>
            <person name="Alam M."/>
            <person name="Haque M.S."/>
            <person name="Islam M.S."/>
            <person name="Emdad E.M."/>
            <person name="Islam M.M."/>
            <person name="Ahmed B."/>
            <person name="Halim A."/>
            <person name="Hossen Q.M.M."/>
            <person name="Hossain M.Z."/>
            <person name="Ahmed R."/>
            <person name="Khan M.M."/>
            <person name="Islam R."/>
            <person name="Rashid M.M."/>
            <person name="Khan S.A."/>
            <person name="Rahman M.S."/>
            <person name="Alam M."/>
            <person name="Yahiya A.S."/>
            <person name="Khan M.S."/>
            <person name="Azam M.S."/>
            <person name="Haque T."/>
            <person name="Lashkar M.Z.H."/>
            <person name="Akhand A.I."/>
            <person name="Morshed G."/>
            <person name="Roy S."/>
            <person name="Uddin K.S."/>
            <person name="Rabeya T."/>
            <person name="Hossain A.S."/>
            <person name="Chowdhury A."/>
            <person name="Snigdha A.R."/>
            <person name="Mortoza M.S."/>
            <person name="Matin S.A."/>
            <person name="Hoque S.M.E."/>
            <person name="Islam M.K."/>
            <person name="Roy D.K."/>
            <person name="Haider R."/>
            <person name="Moosa M.M."/>
            <person name="Elias S.M."/>
            <person name="Hasan A.M."/>
            <person name="Jahan S."/>
            <person name="Shafiuddin M."/>
            <person name="Mahmood N."/>
            <person name="Shommy N.S."/>
        </authorList>
    </citation>
    <scope>NUCLEOTIDE SEQUENCE [LARGE SCALE GENOMIC DNA]</scope>
    <source>
        <strain evidence="4">cv. O-4</strain>
    </source>
</reference>
<dbReference type="Pfam" id="PF00857">
    <property type="entry name" value="Isochorismatase"/>
    <property type="match status" value="1"/>
</dbReference>
<comment type="caution">
    <text evidence="3">The sequence shown here is derived from an EMBL/GenBank/DDBJ whole genome shotgun (WGS) entry which is preliminary data.</text>
</comment>
<protein>
    <submittedName>
        <fullName evidence="3">Isochorismatase-like protein</fullName>
    </submittedName>
</protein>
<dbReference type="InterPro" id="IPR000868">
    <property type="entry name" value="Isochorismatase-like_dom"/>
</dbReference>
<organism evidence="3 4">
    <name type="scientific">Corchorus olitorius</name>
    <dbReference type="NCBI Taxonomy" id="93759"/>
    <lineage>
        <taxon>Eukaryota</taxon>
        <taxon>Viridiplantae</taxon>
        <taxon>Streptophyta</taxon>
        <taxon>Embryophyta</taxon>
        <taxon>Tracheophyta</taxon>
        <taxon>Spermatophyta</taxon>
        <taxon>Magnoliopsida</taxon>
        <taxon>eudicotyledons</taxon>
        <taxon>Gunneridae</taxon>
        <taxon>Pentapetalae</taxon>
        <taxon>rosids</taxon>
        <taxon>malvids</taxon>
        <taxon>Malvales</taxon>
        <taxon>Malvaceae</taxon>
        <taxon>Grewioideae</taxon>
        <taxon>Apeibeae</taxon>
        <taxon>Corchorus</taxon>
    </lineage>
</organism>
<dbReference type="Gene3D" id="3.40.50.850">
    <property type="entry name" value="Isochorismatase-like"/>
    <property type="match status" value="1"/>
</dbReference>
<gene>
    <name evidence="3" type="ORF">COLO4_18473</name>
</gene>
<dbReference type="InterPro" id="IPR036380">
    <property type="entry name" value="Isochorismatase-like_sf"/>
</dbReference>
<evidence type="ECO:0000256" key="1">
    <source>
        <dbReference type="ARBA" id="ARBA00006336"/>
    </source>
</evidence>
<evidence type="ECO:0000313" key="3">
    <source>
        <dbReference type="EMBL" id="OMO91302.1"/>
    </source>
</evidence>
<proteinExistence type="inferred from homology"/>
<dbReference type="EMBL" id="AWUE01016465">
    <property type="protein sequence ID" value="OMO91302.1"/>
    <property type="molecule type" value="Genomic_DNA"/>
</dbReference>
<dbReference type="SUPFAM" id="SSF52499">
    <property type="entry name" value="Isochorismatase-like hydrolases"/>
    <property type="match status" value="1"/>
</dbReference>
<evidence type="ECO:0000259" key="2">
    <source>
        <dbReference type="Pfam" id="PF00857"/>
    </source>
</evidence>
<dbReference type="Proteomes" id="UP000187203">
    <property type="component" value="Unassembled WGS sequence"/>
</dbReference>
<evidence type="ECO:0000313" key="4">
    <source>
        <dbReference type="Proteomes" id="UP000187203"/>
    </source>
</evidence>
<dbReference type="STRING" id="93759.A0A1R3J8Y4"/>
<dbReference type="OrthoDB" id="167809at2759"/>